<proteinExistence type="predicted"/>
<name>A0A182JJD0_ANOAO</name>
<evidence type="ECO:0000313" key="1">
    <source>
        <dbReference type="EnsemblMetazoa" id="AATE019151-PA.1"/>
    </source>
</evidence>
<accession>A0A182JJD0</accession>
<dbReference type="VEuPathDB" id="VectorBase:AATE019151"/>
<dbReference type="AlphaFoldDB" id="A0A182JJD0"/>
<organism evidence="1">
    <name type="scientific">Anopheles atroparvus</name>
    <name type="common">European mosquito</name>
    <dbReference type="NCBI Taxonomy" id="41427"/>
    <lineage>
        <taxon>Eukaryota</taxon>
        <taxon>Metazoa</taxon>
        <taxon>Ecdysozoa</taxon>
        <taxon>Arthropoda</taxon>
        <taxon>Hexapoda</taxon>
        <taxon>Insecta</taxon>
        <taxon>Pterygota</taxon>
        <taxon>Neoptera</taxon>
        <taxon>Endopterygota</taxon>
        <taxon>Diptera</taxon>
        <taxon>Nematocera</taxon>
        <taxon>Culicoidea</taxon>
        <taxon>Culicidae</taxon>
        <taxon>Anophelinae</taxon>
        <taxon>Anopheles</taxon>
    </lineage>
</organism>
<protein>
    <submittedName>
        <fullName evidence="1">Uncharacterized protein</fullName>
    </submittedName>
</protein>
<dbReference type="STRING" id="41427.A0A182JJD0"/>
<reference evidence="1" key="1">
    <citation type="submission" date="2022-08" db="UniProtKB">
        <authorList>
            <consortium name="EnsemblMetazoa"/>
        </authorList>
    </citation>
    <scope>IDENTIFICATION</scope>
    <source>
        <strain evidence="1">EBRO</strain>
    </source>
</reference>
<sequence>MGSRNIECRKFSPNIFNKSKCTHCFRQREEHSAAALECNRRRPSFLIPRGTRSVLGCLSVLDSPSQKAYSAATTMCNWDVRSRNLTIGSRPAIVTHTYAGERLEWARPSMQDGRAFLNAKGSRSRRLRHIPADARHWAATY</sequence>
<dbReference type="EnsemblMetazoa" id="AATE019151-RA">
    <property type="protein sequence ID" value="AATE019151-PA.1"/>
    <property type="gene ID" value="AATE019151"/>
</dbReference>